<dbReference type="SUPFAM" id="SSF53448">
    <property type="entry name" value="Nucleotide-diphospho-sugar transferases"/>
    <property type="match status" value="1"/>
</dbReference>
<dbReference type="eggNOG" id="COG1215">
    <property type="taxonomic scope" value="Bacteria"/>
</dbReference>
<dbReference type="RefSeq" id="WP_070402852.1">
    <property type="nucleotide sequence ID" value="NZ_BJVW01000006.1"/>
</dbReference>
<dbReference type="STRING" id="153496.A0U89_08650"/>
<keyword evidence="3" id="KW-1185">Reference proteome</keyword>
<name>A0A1D8UU94_9PROT</name>
<dbReference type="OrthoDB" id="114108at2"/>
<sequence>MFENRWRTVAIPARNEEERIENCLRSLIAPDAIRPHRIVVLVNNSTDKTRARIEALKPFFPCEILVEERHYDAAHSHAGQARHDAVSLAMTLSPAEGLIFSTDADSRVGPGWIRNTIRAFGNFQVGAVFGRALLDPNEADDIPAHLQADDDAELAYGALLERIGTILSPDAHDPWPRHSERSGASIAVTCEALAMTGGIPLIPTGEDRAFYAALRSVGVPVRHAPDVWVWVSARVVGRAAGGMAETIARRLIRQDEFLDDAFEPALDRFRRLRSRIAGNARLIRRSELPRHHRAAVRLLARLEAWERRSLELVTIDRSGIEDGALVFPPPIQPVDMFG</sequence>
<dbReference type="EMBL" id="CP014674">
    <property type="protein sequence ID" value="AOX17201.1"/>
    <property type="molecule type" value="Genomic_DNA"/>
</dbReference>
<reference evidence="2 3" key="1">
    <citation type="journal article" date="2016" name="Microb. Cell Fact.">
        <title>Dissection of exopolysaccharide biosynthesis in Kozakia baliensis.</title>
        <authorList>
            <person name="Brandt J.U."/>
            <person name="Jakob F."/>
            <person name="Behr J."/>
            <person name="Geissler A.J."/>
            <person name="Vogel R.F."/>
        </authorList>
    </citation>
    <scope>NUCLEOTIDE SEQUENCE [LARGE SCALE GENOMIC DNA]</scope>
    <source>
        <strain evidence="2 3">DSM 14400</strain>
    </source>
</reference>
<dbReference type="PANTHER" id="PTHR43685:SF14">
    <property type="entry name" value="GLYCOSYLTRANSFERASE 2-LIKE DOMAIN-CONTAINING PROTEIN"/>
    <property type="match status" value="1"/>
</dbReference>
<protein>
    <recommendedName>
        <fullName evidence="1">Glycosyltransferase 2-like domain-containing protein</fullName>
    </recommendedName>
</protein>
<dbReference type="InterPro" id="IPR050834">
    <property type="entry name" value="Glycosyltransf_2"/>
</dbReference>
<dbReference type="InterPro" id="IPR001173">
    <property type="entry name" value="Glyco_trans_2-like"/>
</dbReference>
<evidence type="ECO:0000313" key="3">
    <source>
        <dbReference type="Proteomes" id="UP000179145"/>
    </source>
</evidence>
<dbReference type="Gene3D" id="3.90.550.10">
    <property type="entry name" value="Spore Coat Polysaccharide Biosynthesis Protein SpsA, Chain A"/>
    <property type="match status" value="1"/>
</dbReference>
<dbReference type="InterPro" id="IPR029044">
    <property type="entry name" value="Nucleotide-diphossugar_trans"/>
</dbReference>
<dbReference type="PANTHER" id="PTHR43685">
    <property type="entry name" value="GLYCOSYLTRANSFERASE"/>
    <property type="match status" value="1"/>
</dbReference>
<dbReference type="KEGG" id="kba:A0U89_08650"/>
<organism evidence="2 3">
    <name type="scientific">Kozakia baliensis</name>
    <dbReference type="NCBI Taxonomy" id="153496"/>
    <lineage>
        <taxon>Bacteria</taxon>
        <taxon>Pseudomonadati</taxon>
        <taxon>Pseudomonadota</taxon>
        <taxon>Alphaproteobacteria</taxon>
        <taxon>Acetobacterales</taxon>
        <taxon>Acetobacteraceae</taxon>
        <taxon>Kozakia</taxon>
    </lineage>
</organism>
<dbReference type="AlphaFoldDB" id="A0A1D8UU94"/>
<proteinExistence type="predicted"/>
<accession>A0A1D8UU94</accession>
<dbReference type="Pfam" id="PF00535">
    <property type="entry name" value="Glycos_transf_2"/>
    <property type="match status" value="1"/>
</dbReference>
<gene>
    <name evidence="2" type="ORF">A0U89_08650</name>
</gene>
<dbReference type="Proteomes" id="UP000179145">
    <property type="component" value="Chromosome"/>
</dbReference>
<evidence type="ECO:0000313" key="2">
    <source>
        <dbReference type="EMBL" id="AOX17201.1"/>
    </source>
</evidence>
<evidence type="ECO:0000259" key="1">
    <source>
        <dbReference type="Pfam" id="PF00535"/>
    </source>
</evidence>
<feature type="domain" description="Glycosyltransferase 2-like" evidence="1">
    <location>
        <begin position="8"/>
        <end position="143"/>
    </location>
</feature>